<dbReference type="PANTHER" id="PTHR12706">
    <property type="entry name" value="STRAWBERRY NOTCH-RELATED"/>
    <property type="match status" value="1"/>
</dbReference>
<organism evidence="4 5">
    <name type="scientific">Paracoccus versutus</name>
    <name type="common">Thiobacillus versutus</name>
    <dbReference type="NCBI Taxonomy" id="34007"/>
    <lineage>
        <taxon>Bacteria</taxon>
        <taxon>Pseudomonadati</taxon>
        <taxon>Pseudomonadota</taxon>
        <taxon>Alphaproteobacteria</taxon>
        <taxon>Rhodobacterales</taxon>
        <taxon>Paracoccaceae</taxon>
        <taxon>Paracoccus</taxon>
    </lineage>
</organism>
<feature type="domain" description="Strawberry notch AAA" evidence="3">
    <location>
        <begin position="418"/>
        <end position="740"/>
    </location>
</feature>
<proteinExistence type="inferred from homology"/>
<dbReference type="InterPro" id="IPR039187">
    <property type="entry name" value="SNO_AAA"/>
</dbReference>
<sequence length="1449" mass="157011">MNMISASAAANAAEALPLDHDAETAARVFTAAGLLLPHLERGQRVDAAILRAAMEAAFGASDATGAWTWKLAYDACEAATVLFLRKYGNALFRKSGFPAAILPQLGKIAGLMPTHTRRSEEAQTFQQFSTPVPLAYAAVTAAAITPADRVLEPSAGTGLLAILAEIVGGTLLLNELAEARASLLSSLFPALSVTRFDAAQIDDHLDPGLVPTVVLMNPPFSVMANVEGRMADAAFRHVASALARLAPGGRLVTITGAGFAPDNPAWTASWTWLQERGRVTFSAAIDGSVYAKHGTTVPTRLTVIDKLPAEDPAVFPTAPGVASDVATLMGWLAEQLPARLPVDPGLAVPVARPTAPRTVRGYVNRAAKTASAAPLAEPEGVPLAYDTVDWAPAEAGRLSDAIYEDYGLQTIRIAGAQAHPTQLVQSASMASIAPPKPSYRPMLPEDILGTLSEAQLETVIYAGEAHGGFLAGAWTVDDTFDNLSVAPEDAASAIRFRQGFMIGDGTGVGKGRESAAVILDNWLQGRRKAVWISKSDKLLEDAQRDWSALGMERLLVTPLSRFPQGARIILNEGILFLTYATLRSDDRGERVSRVKQIVEWLGSDFDGVVIFDEAHQMQNAAGGKGERGDVAASQQGRAGLRLQHALPQARVVYVSATGATTVHNLAYAQRLGLWGGEDFPFSTRAEFIEAIEAGGVAAMEVLARDLRALGLYTARSLSFKGVEYELLDHELTPKQVRIYDSYADAFSVIHNNLDAAMQAANITGGDGGSGTLNRQAKSAARSAFESAKQRFFGHLLTSMKTPTLLRSITADLEAGHSAVIQIVSTGEALMERRLAEIPTEEWGDLKMDLSPREYVLDYLAHSFPVQLYEPFTDSEGNLSSRPVYRDGQPVESREAVARRDEMIASLASLPPVPGALDQIIQHFGTDTVAEVTGRSRRIVRKRSVTIDRLVVENRAGSANLAETQAFMDDAKQILVFSDAGGTGRSYHAELSARNTRLRVHYLLEAGWKADAAIQGLGRTHRTNQKQPPLFRPISTNVKAEKRFLSTIARRLDTLGAITRGQRQTGGQGLFRPEDNLESHYARDALRQLYLLLVRGKVEGCSLERFEAATGLKLMDSNGIKDELPGITTFLNRLLALTIELQGALFTAFEQLLTARIEGAIASGTYDAGLETLRAESFAVTDRQVIYNHPRTGAETSLLTITERKRNRPVTLDSALAELDDPRAKLLINERSGRAAAQIPTTSVMLDDGEIERRVRLIRPMEAHNVPVRMMGETHWVEADRGVFASAWEAEVAEVPEFADSTLHMVTGLLLPIWKRLPNDSTRVYRLQTDAGERIIGRKVSPAWAANATTTGIASVTPDDAFAALMDGKTTLDLAEGLQLRRVRVMGANRIELSGFTDTMRDRLRAYGLFHEIISWKLRMFVPVDAAGLAVLAKVLDRWPVERIGEREAA</sequence>
<reference evidence="4 5" key="1">
    <citation type="submission" date="2018-08" db="EMBL/GenBank/DDBJ databases">
        <title>Genomic Encyclopedia of Archaeal and Bacterial Type Strains, Phase II (KMG-II): from individual species to whole genera.</title>
        <authorList>
            <person name="Goeker M."/>
        </authorList>
    </citation>
    <scope>NUCLEOTIDE SEQUENCE [LARGE SCALE GENOMIC DNA]</scope>
    <source>
        <strain evidence="4 5">DSM 17099</strain>
    </source>
</reference>
<dbReference type="GO" id="GO:0006355">
    <property type="term" value="P:regulation of DNA-templated transcription"/>
    <property type="evidence" value="ECO:0007669"/>
    <property type="project" value="InterPro"/>
</dbReference>
<dbReference type="Pfam" id="PF13872">
    <property type="entry name" value="AAA_34"/>
    <property type="match status" value="1"/>
</dbReference>
<dbReference type="InterPro" id="IPR026937">
    <property type="entry name" value="SBNO_Helicase_C_dom"/>
</dbReference>
<dbReference type="Gene3D" id="3.40.50.300">
    <property type="entry name" value="P-loop containing nucleotide triphosphate hydrolases"/>
    <property type="match status" value="1"/>
</dbReference>
<dbReference type="Proteomes" id="UP000256941">
    <property type="component" value="Unassembled WGS sequence"/>
</dbReference>
<dbReference type="EMBL" id="QTUJ01000005">
    <property type="protein sequence ID" value="REF66726.1"/>
    <property type="molecule type" value="Genomic_DNA"/>
</dbReference>
<dbReference type="Pfam" id="PF13871">
    <property type="entry name" value="Helicase_C_4"/>
    <property type="match status" value="1"/>
</dbReference>
<comment type="similarity">
    <text evidence="1">Belongs to the SBNO family.</text>
</comment>
<dbReference type="SUPFAM" id="SSF52540">
    <property type="entry name" value="P-loop containing nucleoside triphosphate hydrolases"/>
    <property type="match status" value="1"/>
</dbReference>
<dbReference type="InterPro" id="IPR026741">
    <property type="entry name" value="SNO"/>
</dbReference>
<name>A0A3D9X843_PARVE</name>
<evidence type="ECO:0000313" key="5">
    <source>
        <dbReference type="Proteomes" id="UP000256941"/>
    </source>
</evidence>
<accession>A0A3D9X843</accession>
<evidence type="ECO:0000259" key="2">
    <source>
        <dbReference type="Pfam" id="PF13871"/>
    </source>
</evidence>
<dbReference type="Gene3D" id="3.40.50.150">
    <property type="entry name" value="Vaccinia Virus protein VP39"/>
    <property type="match status" value="1"/>
</dbReference>
<dbReference type="InterPro" id="IPR027417">
    <property type="entry name" value="P-loop_NTPase"/>
</dbReference>
<dbReference type="PANTHER" id="PTHR12706:SF30">
    <property type="entry name" value="PROTEIN STRAWBERRY NOTCH-RELATED"/>
    <property type="match status" value="1"/>
</dbReference>
<feature type="domain" description="Strawberry notch helicase C" evidence="2">
    <location>
        <begin position="915"/>
        <end position="1171"/>
    </location>
</feature>
<comment type="caution">
    <text evidence="4">The sequence shown here is derived from an EMBL/GenBank/DDBJ whole genome shotgun (WGS) entry which is preliminary data.</text>
</comment>
<evidence type="ECO:0000313" key="4">
    <source>
        <dbReference type="EMBL" id="REF66726.1"/>
    </source>
</evidence>
<dbReference type="SUPFAM" id="SSF53335">
    <property type="entry name" value="S-adenosyl-L-methionine-dependent methyltransferases"/>
    <property type="match status" value="1"/>
</dbReference>
<evidence type="ECO:0000259" key="3">
    <source>
        <dbReference type="Pfam" id="PF13872"/>
    </source>
</evidence>
<protein>
    <submittedName>
        <fullName evidence="4">Strawberry notch-like protein</fullName>
    </submittedName>
</protein>
<dbReference type="InterPro" id="IPR029063">
    <property type="entry name" value="SAM-dependent_MTases_sf"/>
</dbReference>
<evidence type="ECO:0000256" key="1">
    <source>
        <dbReference type="ARBA" id="ARBA00006992"/>
    </source>
</evidence>
<dbReference type="RefSeq" id="WP_116223317.1">
    <property type="nucleotide sequence ID" value="NZ_CP038196.1"/>
</dbReference>
<gene>
    <name evidence="4" type="ORF">BDD41_4981</name>
</gene>